<reference evidence="2 3" key="1">
    <citation type="submission" date="2019-03" db="EMBL/GenBank/DDBJ databases">
        <title>Subsurface microbial communities from deep shales in Ohio and West Virginia, USA.</title>
        <authorList>
            <person name="Wrighton K."/>
        </authorList>
    </citation>
    <scope>NUCLEOTIDE SEQUENCE [LARGE SCALE GENOMIC DNA]</scope>
    <source>
        <strain evidence="2 3">MSL 6dP</strain>
    </source>
</reference>
<feature type="transmembrane region" description="Helical" evidence="1">
    <location>
        <begin position="229"/>
        <end position="247"/>
    </location>
</feature>
<protein>
    <submittedName>
        <fullName evidence="2">Uncharacterized protein</fullName>
    </submittedName>
</protein>
<evidence type="ECO:0000313" key="2">
    <source>
        <dbReference type="EMBL" id="TDX58982.1"/>
    </source>
</evidence>
<dbReference type="AlphaFoldDB" id="A0A4R8HG33"/>
<evidence type="ECO:0000313" key="3">
    <source>
        <dbReference type="Proteomes" id="UP000295832"/>
    </source>
</evidence>
<dbReference type="Proteomes" id="UP000295832">
    <property type="component" value="Unassembled WGS sequence"/>
</dbReference>
<feature type="transmembrane region" description="Helical" evidence="1">
    <location>
        <begin position="20"/>
        <end position="39"/>
    </location>
</feature>
<feature type="transmembrane region" description="Helical" evidence="1">
    <location>
        <begin position="118"/>
        <end position="140"/>
    </location>
</feature>
<keyword evidence="1" id="KW-0472">Membrane</keyword>
<name>A0A4R8HG33_9FIRM</name>
<organism evidence="2 3">
    <name type="scientific">Orenia marismortui</name>
    <dbReference type="NCBI Taxonomy" id="46469"/>
    <lineage>
        <taxon>Bacteria</taxon>
        <taxon>Bacillati</taxon>
        <taxon>Bacillota</taxon>
        <taxon>Clostridia</taxon>
        <taxon>Halanaerobiales</taxon>
        <taxon>Halobacteroidaceae</taxon>
        <taxon>Orenia</taxon>
    </lineage>
</organism>
<gene>
    <name evidence="2" type="ORF">C7959_102120</name>
</gene>
<feature type="transmembrane region" description="Helical" evidence="1">
    <location>
        <begin position="87"/>
        <end position="112"/>
    </location>
</feature>
<comment type="caution">
    <text evidence="2">The sequence shown here is derived from an EMBL/GenBank/DDBJ whole genome shotgun (WGS) entry which is preliminary data.</text>
</comment>
<dbReference type="RefSeq" id="WP_134114594.1">
    <property type="nucleotide sequence ID" value="NZ_SOEG01000002.1"/>
</dbReference>
<proteinExistence type="predicted"/>
<dbReference type="EMBL" id="SOEG01000002">
    <property type="protein sequence ID" value="TDX58982.1"/>
    <property type="molecule type" value="Genomic_DNA"/>
</dbReference>
<evidence type="ECO:0000256" key="1">
    <source>
        <dbReference type="SAM" id="Phobius"/>
    </source>
</evidence>
<keyword evidence="1" id="KW-0812">Transmembrane</keyword>
<accession>A0A4R8HG33</accession>
<feature type="transmembrane region" description="Helical" evidence="1">
    <location>
        <begin position="45"/>
        <end position="66"/>
    </location>
</feature>
<feature type="transmembrane region" description="Helical" evidence="1">
    <location>
        <begin position="161"/>
        <end position="181"/>
    </location>
</feature>
<sequence length="264" mass="30064">MLIDAFDFAKLTISKNKSFFLKLFLLGFIIDMAPTVLRVTANKDLLLPVMLISIIFNILFFIFLIKMGIDFYDSGSSKLSSMFKIDLILYLKLLIAFIVVGIISLLPLVLFIFPVIGWLLGIILMIILFIKLYFVNYLIIDDDLGPLEAVYKSMEIVEGHGWEAFGIFVIFLICGIITILIQDGIKYLLRIDSHTIYSFLIKLSNSQLFLSDLENWDQTTNLLSKGVDSTFSLLMEIVGSLLVVYIYKMMKGDFHNSISSIDME</sequence>
<keyword evidence="1" id="KW-1133">Transmembrane helix</keyword>
<keyword evidence="3" id="KW-1185">Reference proteome</keyword>
<dbReference type="STRING" id="926561.GCA_000379025_01960"/>